<evidence type="ECO:0000256" key="4">
    <source>
        <dbReference type="ARBA" id="ARBA00023136"/>
    </source>
</evidence>
<reference evidence="8 9" key="1">
    <citation type="submission" date="2013-02" db="EMBL/GenBank/DDBJ databases">
        <title>A novel strain isolated from Lonar lake, Maharashtra, India.</title>
        <authorList>
            <person name="Singh A."/>
        </authorList>
    </citation>
    <scope>NUCLEOTIDE SEQUENCE [LARGE SCALE GENOMIC DNA]</scope>
    <source>
        <strain evidence="8 9">AK24</strain>
    </source>
</reference>
<feature type="domain" description="RagB/SusD" evidence="6">
    <location>
        <begin position="338"/>
        <end position="490"/>
    </location>
</feature>
<dbReference type="Gene3D" id="1.25.40.390">
    <property type="match status" value="1"/>
</dbReference>
<gene>
    <name evidence="8" type="ORF">ADIS_3915</name>
</gene>
<accession>R7ZN58</accession>
<evidence type="ECO:0000313" key="9">
    <source>
        <dbReference type="Proteomes" id="UP000013909"/>
    </source>
</evidence>
<comment type="subcellular location">
    <subcellularLocation>
        <location evidence="1">Cell outer membrane</location>
    </subcellularLocation>
</comment>
<proteinExistence type="inferred from homology"/>
<dbReference type="Proteomes" id="UP000013909">
    <property type="component" value="Unassembled WGS sequence"/>
</dbReference>
<evidence type="ECO:0000259" key="7">
    <source>
        <dbReference type="Pfam" id="PF14322"/>
    </source>
</evidence>
<dbReference type="Pfam" id="PF07980">
    <property type="entry name" value="SusD_RagB"/>
    <property type="match status" value="1"/>
</dbReference>
<dbReference type="SUPFAM" id="SSF48452">
    <property type="entry name" value="TPR-like"/>
    <property type="match status" value="1"/>
</dbReference>
<dbReference type="AlphaFoldDB" id="R7ZN58"/>
<keyword evidence="4" id="KW-0472">Membrane</keyword>
<dbReference type="EMBL" id="AQHR01000104">
    <property type="protein sequence ID" value="EON75512.1"/>
    <property type="molecule type" value="Genomic_DNA"/>
</dbReference>
<name>R7ZN58_9BACT</name>
<evidence type="ECO:0000256" key="5">
    <source>
        <dbReference type="ARBA" id="ARBA00023237"/>
    </source>
</evidence>
<comment type="similarity">
    <text evidence="2">Belongs to the SusD family.</text>
</comment>
<evidence type="ECO:0000256" key="2">
    <source>
        <dbReference type="ARBA" id="ARBA00006275"/>
    </source>
</evidence>
<protein>
    <submittedName>
        <fullName evidence="8">RagB/SusD domain protein</fullName>
    </submittedName>
</protein>
<sequence length="490" mass="55734">MIIGLLLVSGWSCADFLEETDKSNFTLENYFTRPEHATSVVNAIYAGLPPIMTSGFGGGPWMMLEFATGLADTELGQAQNSLFVRSLINNSDNDYGQTYWTTYYRGIQNANLAINKIPEIQMDQGAKNRLLGEARFLRAYYYYHLVRIFGEIPLITDVIDLASPDMYPSPSSVEAVYNQIVEDLTTAETSGLPFREGTGRVSMGAVKTMLSSVYLTMAGYPLQKGSQYYQMAAAKAKEVIDSGQFSLFPRLTDLNTVSLKNQGEFIFMIQYAAFIQPNTVQQAILPYNRGISQYNAETGGIFANADFVRSFEPGDKRTEEKQFFFTEFTLRADRNQVRQLGDYYLWKHFDLEAQLVTTSSGMNWPVYRYAEVLFIYAEALNEANGPSQAAYDAVNQVRRRAELPDLQGLTQDQLRKAIWKEKWHELCYENKTWFDMVRLRKAFNVTTGEFEDYVGHQFVYGPTVTARELLFPIPTAEVRNNENLRQNPGY</sequence>
<feature type="domain" description="SusD-like N-terminal" evidence="7">
    <location>
        <begin position="88"/>
        <end position="215"/>
    </location>
</feature>
<dbReference type="InterPro" id="IPR033985">
    <property type="entry name" value="SusD-like_N"/>
</dbReference>
<dbReference type="GO" id="GO:0009279">
    <property type="term" value="C:cell outer membrane"/>
    <property type="evidence" value="ECO:0007669"/>
    <property type="project" value="UniProtKB-SubCell"/>
</dbReference>
<dbReference type="InterPro" id="IPR012944">
    <property type="entry name" value="SusD_RagB_dom"/>
</dbReference>
<organism evidence="8 9">
    <name type="scientific">Lunatimonas lonarensis</name>
    <dbReference type="NCBI Taxonomy" id="1232681"/>
    <lineage>
        <taxon>Bacteria</taxon>
        <taxon>Pseudomonadati</taxon>
        <taxon>Bacteroidota</taxon>
        <taxon>Cytophagia</taxon>
        <taxon>Cytophagales</taxon>
        <taxon>Cyclobacteriaceae</taxon>
    </lineage>
</organism>
<evidence type="ECO:0000259" key="6">
    <source>
        <dbReference type="Pfam" id="PF07980"/>
    </source>
</evidence>
<dbReference type="InterPro" id="IPR011990">
    <property type="entry name" value="TPR-like_helical_dom_sf"/>
</dbReference>
<dbReference type="STRING" id="1232681.ADIS_3915"/>
<keyword evidence="9" id="KW-1185">Reference proteome</keyword>
<evidence type="ECO:0000313" key="8">
    <source>
        <dbReference type="EMBL" id="EON75512.1"/>
    </source>
</evidence>
<dbReference type="Pfam" id="PF14322">
    <property type="entry name" value="SusD-like_3"/>
    <property type="match status" value="1"/>
</dbReference>
<keyword evidence="3" id="KW-0732">Signal</keyword>
<keyword evidence="5" id="KW-0998">Cell outer membrane</keyword>
<evidence type="ECO:0000256" key="1">
    <source>
        <dbReference type="ARBA" id="ARBA00004442"/>
    </source>
</evidence>
<comment type="caution">
    <text evidence="8">The sequence shown here is derived from an EMBL/GenBank/DDBJ whole genome shotgun (WGS) entry which is preliminary data.</text>
</comment>
<dbReference type="PATRIC" id="fig|1288963.3.peg.3907"/>
<dbReference type="CDD" id="cd08977">
    <property type="entry name" value="SusD"/>
    <property type="match status" value="1"/>
</dbReference>
<evidence type="ECO:0000256" key="3">
    <source>
        <dbReference type="ARBA" id="ARBA00022729"/>
    </source>
</evidence>